<dbReference type="Pfam" id="PF00487">
    <property type="entry name" value="FA_desaturase"/>
    <property type="match status" value="1"/>
</dbReference>
<dbReference type="CDD" id="cd03506">
    <property type="entry name" value="Delta6-FADS-like"/>
    <property type="match status" value="1"/>
</dbReference>
<dbReference type="GO" id="GO:0008610">
    <property type="term" value="P:lipid biosynthetic process"/>
    <property type="evidence" value="ECO:0007669"/>
    <property type="project" value="UniProtKB-ARBA"/>
</dbReference>
<feature type="domain" description="Fatty acid desaturase" evidence="2">
    <location>
        <begin position="57"/>
        <end position="317"/>
    </location>
</feature>
<evidence type="ECO:0000256" key="1">
    <source>
        <dbReference type="SAM" id="Phobius"/>
    </source>
</evidence>
<sequence>MTETLPRRTRSDYADLSARIKAAGLMERRTPYYVLKFALTLGLFAGGWVGFVFLGASWWQLLVAAFLGVMSTQVAMLGHDAGHKQVTRTRASSYLIGITLGNLLTGLSFGWWIDKHNRHHAHPNHEELDPDVAPAGPLVFMPGQADDGRRGLLRWLTRHQAVVFFPILLLEGLNLHVGSFEALRNGTVKTKWREGLLLAVHVVAFVGAPFLVLTWGQALLFLAVHQAVFGFYMGCSFAPNHKGMPPLTDEEEKDYLRRQVLTSRNVRGGFVTDWTLGGLNYQIEHHLFPSMPRPNLRLAKPVVERFCAERGVRYAETSLVDSYRQVLRHLDVIGQPTPA</sequence>
<comment type="caution">
    <text evidence="3">The sequence shown here is derived from an EMBL/GenBank/DDBJ whole genome shotgun (WGS) entry which is preliminary data.</text>
</comment>
<keyword evidence="1" id="KW-0472">Membrane</keyword>
<organism evidence="3 4">
    <name type="scientific">Petropleomorpha daqingensis</name>
    <dbReference type="NCBI Taxonomy" id="2026353"/>
    <lineage>
        <taxon>Bacteria</taxon>
        <taxon>Bacillati</taxon>
        <taxon>Actinomycetota</taxon>
        <taxon>Actinomycetes</taxon>
        <taxon>Geodermatophilales</taxon>
        <taxon>Geodermatophilaceae</taxon>
        <taxon>Petropleomorpha</taxon>
    </lineage>
</organism>
<dbReference type="GO" id="GO:0016020">
    <property type="term" value="C:membrane"/>
    <property type="evidence" value="ECO:0007669"/>
    <property type="project" value="TreeGrafter"/>
</dbReference>
<dbReference type="PIRSF" id="PIRSF015921">
    <property type="entry name" value="FA_sphinglp_des"/>
    <property type="match status" value="1"/>
</dbReference>
<dbReference type="PANTHER" id="PTHR19353:SF19">
    <property type="entry name" value="DELTA(5) FATTY ACID DESATURASE C-RELATED"/>
    <property type="match status" value="1"/>
</dbReference>
<dbReference type="Proteomes" id="UP000541969">
    <property type="component" value="Unassembled WGS sequence"/>
</dbReference>
<dbReference type="AlphaFoldDB" id="A0A853CEC8"/>
<keyword evidence="1" id="KW-0812">Transmembrane</keyword>
<feature type="transmembrane region" description="Helical" evidence="1">
    <location>
        <begin position="91"/>
        <end position="113"/>
    </location>
</feature>
<dbReference type="EMBL" id="JACBZT010000001">
    <property type="protein sequence ID" value="NYJ05511.1"/>
    <property type="molecule type" value="Genomic_DNA"/>
</dbReference>
<dbReference type="PANTHER" id="PTHR19353">
    <property type="entry name" value="FATTY ACID DESATURASE 2"/>
    <property type="match status" value="1"/>
</dbReference>
<reference evidence="3 4" key="1">
    <citation type="submission" date="2020-07" db="EMBL/GenBank/DDBJ databases">
        <title>Sequencing the genomes of 1000 actinobacteria strains.</title>
        <authorList>
            <person name="Klenk H.-P."/>
        </authorList>
    </citation>
    <scope>NUCLEOTIDE SEQUENCE [LARGE SCALE GENOMIC DNA]</scope>
    <source>
        <strain evidence="3 4">DSM 104001</strain>
    </source>
</reference>
<dbReference type="InterPro" id="IPR005804">
    <property type="entry name" value="FA_desaturase_dom"/>
</dbReference>
<feature type="transmembrane region" description="Helical" evidence="1">
    <location>
        <begin position="59"/>
        <end position="79"/>
    </location>
</feature>
<proteinExistence type="predicted"/>
<accession>A0A853CEC8</accession>
<dbReference type="InterPro" id="IPR012171">
    <property type="entry name" value="Fatty_acid_desaturase"/>
</dbReference>
<keyword evidence="1" id="KW-1133">Transmembrane helix</keyword>
<evidence type="ECO:0000259" key="2">
    <source>
        <dbReference type="Pfam" id="PF00487"/>
    </source>
</evidence>
<keyword evidence="4" id="KW-1185">Reference proteome</keyword>
<feature type="transmembrane region" description="Helical" evidence="1">
    <location>
        <begin position="195"/>
        <end position="212"/>
    </location>
</feature>
<dbReference type="GO" id="GO:0016717">
    <property type="term" value="F:oxidoreductase activity, acting on paired donors, with oxidation of a pair of donors resulting in the reduction of molecular oxygen to two molecules of water"/>
    <property type="evidence" value="ECO:0007669"/>
    <property type="project" value="TreeGrafter"/>
</dbReference>
<dbReference type="RefSeq" id="WP_218859221.1">
    <property type="nucleotide sequence ID" value="NZ_JACBZT010000001.1"/>
</dbReference>
<evidence type="ECO:0000313" key="3">
    <source>
        <dbReference type="EMBL" id="NYJ05511.1"/>
    </source>
</evidence>
<feature type="transmembrane region" description="Helical" evidence="1">
    <location>
        <begin position="161"/>
        <end position="183"/>
    </location>
</feature>
<name>A0A853CEC8_9ACTN</name>
<gene>
    <name evidence="3" type="ORF">GGQ55_001789</name>
</gene>
<evidence type="ECO:0000313" key="4">
    <source>
        <dbReference type="Proteomes" id="UP000541969"/>
    </source>
</evidence>
<feature type="transmembrane region" description="Helical" evidence="1">
    <location>
        <begin position="33"/>
        <end position="53"/>
    </location>
</feature>
<protein>
    <submittedName>
        <fullName evidence="3">Fatty acid desaturase</fullName>
    </submittedName>
</protein>